<dbReference type="EMBL" id="CP022383">
    <property type="protein sequence ID" value="ATA79841.1"/>
    <property type="molecule type" value="Genomic_DNA"/>
</dbReference>
<dbReference type="Proteomes" id="UP000217334">
    <property type="component" value="Chromosome"/>
</dbReference>
<dbReference type="RefSeq" id="WP_095901699.1">
    <property type="nucleotide sequence ID" value="NZ_CP022383.1"/>
</dbReference>
<dbReference type="Gene3D" id="3.40.50.2020">
    <property type="match status" value="1"/>
</dbReference>
<dbReference type="InterPro" id="IPR029055">
    <property type="entry name" value="Ntn_hydrolases_N"/>
</dbReference>
<evidence type="ECO:0000313" key="4">
    <source>
        <dbReference type="EMBL" id="ATA79841.1"/>
    </source>
</evidence>
<gene>
    <name evidence="4" type="ORF">CGC59_09185</name>
</gene>
<name>A0A250F404_CAPSP</name>
<keyword evidence="2" id="KW-0315">Glutamine amidotransferase</keyword>
<dbReference type="SUPFAM" id="SSF53271">
    <property type="entry name" value="PRTase-like"/>
    <property type="match status" value="1"/>
</dbReference>
<feature type="domain" description="Glutamine amidotransferase type-2" evidence="3">
    <location>
        <begin position="9"/>
        <end position="303"/>
    </location>
</feature>
<dbReference type="SUPFAM" id="SSF56235">
    <property type="entry name" value="N-terminal nucleophile aminohydrolases (Ntn hydrolases)"/>
    <property type="match status" value="1"/>
</dbReference>
<dbReference type="CDD" id="cd06223">
    <property type="entry name" value="PRTases_typeI"/>
    <property type="match status" value="1"/>
</dbReference>
<evidence type="ECO:0000256" key="2">
    <source>
        <dbReference type="ARBA" id="ARBA00022962"/>
    </source>
</evidence>
<organism evidence="4 5">
    <name type="scientific">Capnocytophaga sputigena</name>
    <dbReference type="NCBI Taxonomy" id="1019"/>
    <lineage>
        <taxon>Bacteria</taxon>
        <taxon>Pseudomonadati</taxon>
        <taxon>Bacteroidota</taxon>
        <taxon>Flavobacteriia</taxon>
        <taxon>Flavobacteriales</taxon>
        <taxon>Flavobacteriaceae</taxon>
        <taxon>Capnocytophaga</taxon>
    </lineage>
</organism>
<reference evidence="5" key="1">
    <citation type="submission" date="2017-06" db="EMBL/GenBank/DDBJ databases">
        <title>Capnocytophaga spp. assemblies.</title>
        <authorList>
            <person name="Gulvik C.A."/>
        </authorList>
    </citation>
    <scope>NUCLEOTIDE SEQUENCE [LARGE SCALE GENOMIC DNA]</scope>
    <source>
        <strain evidence="5">H4486</strain>
    </source>
</reference>
<protein>
    <submittedName>
        <fullName evidence="4">Amidophosphoribosyltransferase</fullName>
    </submittedName>
</protein>
<evidence type="ECO:0000259" key="3">
    <source>
        <dbReference type="PROSITE" id="PS51278"/>
    </source>
</evidence>
<dbReference type="GO" id="GO:0016757">
    <property type="term" value="F:glycosyltransferase activity"/>
    <property type="evidence" value="ECO:0007669"/>
    <property type="project" value="UniProtKB-KW"/>
</dbReference>
<dbReference type="AlphaFoldDB" id="A0A250F404"/>
<dbReference type="PANTHER" id="PTHR11907">
    <property type="entry name" value="AMIDOPHOSPHORIBOSYLTRANSFERASE"/>
    <property type="match status" value="1"/>
</dbReference>
<keyword evidence="4" id="KW-0328">Glycosyltransferase</keyword>
<keyword evidence="1 4" id="KW-0808">Transferase</keyword>
<sequence>MSDTIKHECGIALIRLLKPLDFYKEKYGTAFYGINKMYLMLEKQHNRGQDGAGLASIKLDMQPGERYISRIRSNEAQPVQDIFTRINQRINEGFKANPSLKDDVTLQKRELPYIGEVIMGHVRYGTFGKNSIENVHPFLRENNWMYRNLIMAGNFNMTNVNELFQNLVRLGQHPKDKTDTVIVMEGIGHFLDDEVEELYRKLKEEGYTKQEASPFIAERLNIERILKRASKYWDGGYAMEGMIGNGDAFVLRDPAGIRPAFYYQDEEVVVVASERPAIQTVFNVKYENIRELPPGNAIIIKKSGETAIKEILTPTVRKACSFERIYFSRGSDRDIYRERKMLGKLLFPRVAQAINHNLKDTVFAYIPNTAETSYLGLIEEAEQYLNGQKATQLAVAEKSEIPAILSQKVRTEKVAIKDVKLRTFITEDSSRDDLVAHVYDITYGSVQKGDNLVIIDDSIVRGTTLKKSILSILGRLEPKKIIIVSSAPQIRYPDCYGIDMARLEDLVAFQAALALHKERGTYHIIKEVYEKCLTQVVLSDDKVVNYVKEVYDPFTDEEISDKIRDLLLPKDFTLEVEVIFQTVDNLHKACPENLGDWYFTGDYPTDGGNRVVNRAFINFYEGNKERAY</sequence>
<dbReference type="InterPro" id="IPR029057">
    <property type="entry name" value="PRTase-like"/>
</dbReference>
<dbReference type="Gene3D" id="3.60.20.10">
    <property type="entry name" value="Glutamine Phosphoribosylpyrophosphate, subunit 1, domain 1"/>
    <property type="match status" value="1"/>
</dbReference>
<dbReference type="PROSITE" id="PS51278">
    <property type="entry name" value="GATASE_TYPE_2"/>
    <property type="match status" value="1"/>
</dbReference>
<proteinExistence type="predicted"/>
<evidence type="ECO:0000256" key="1">
    <source>
        <dbReference type="ARBA" id="ARBA00022679"/>
    </source>
</evidence>
<accession>A0A250F404</accession>
<dbReference type="InterPro" id="IPR017932">
    <property type="entry name" value="GATase_2_dom"/>
</dbReference>
<evidence type="ECO:0000313" key="5">
    <source>
        <dbReference type="Proteomes" id="UP000217334"/>
    </source>
</evidence>
<dbReference type="InterPro" id="IPR000836">
    <property type="entry name" value="PRTase_dom"/>
</dbReference>